<dbReference type="InterPro" id="IPR051791">
    <property type="entry name" value="Pra-immunoreactive"/>
</dbReference>
<dbReference type="Pfam" id="PF06271">
    <property type="entry name" value="RDD"/>
    <property type="match status" value="1"/>
</dbReference>
<dbReference type="EMBL" id="UOFI01000056">
    <property type="protein sequence ID" value="VAW64681.1"/>
    <property type="molecule type" value="Genomic_DNA"/>
</dbReference>
<keyword evidence="2" id="KW-1003">Cell membrane</keyword>
<dbReference type="PANTHER" id="PTHR36115:SF10">
    <property type="entry name" value="RDD DOMAIN-CONTAINING PROTEIN"/>
    <property type="match status" value="1"/>
</dbReference>
<evidence type="ECO:0000256" key="3">
    <source>
        <dbReference type="ARBA" id="ARBA00022692"/>
    </source>
</evidence>
<dbReference type="InterPro" id="IPR010432">
    <property type="entry name" value="RDD"/>
</dbReference>
<evidence type="ECO:0000256" key="1">
    <source>
        <dbReference type="ARBA" id="ARBA00004651"/>
    </source>
</evidence>
<dbReference type="PANTHER" id="PTHR36115">
    <property type="entry name" value="PROLINE-RICH ANTIGEN HOMOLOG-RELATED"/>
    <property type="match status" value="1"/>
</dbReference>
<protein>
    <recommendedName>
        <fullName evidence="7">RDD domain-containing protein</fullName>
    </recommendedName>
</protein>
<evidence type="ECO:0000256" key="5">
    <source>
        <dbReference type="ARBA" id="ARBA00023136"/>
    </source>
</evidence>
<name>A0A3B0XAB4_9ZZZZ</name>
<keyword evidence="5 6" id="KW-0472">Membrane</keyword>
<accession>A0A3B0XAB4</accession>
<dbReference type="GO" id="GO:0005886">
    <property type="term" value="C:plasma membrane"/>
    <property type="evidence" value="ECO:0007669"/>
    <property type="project" value="UniProtKB-SubCell"/>
</dbReference>
<organism evidence="8">
    <name type="scientific">hydrothermal vent metagenome</name>
    <dbReference type="NCBI Taxonomy" id="652676"/>
    <lineage>
        <taxon>unclassified sequences</taxon>
        <taxon>metagenomes</taxon>
        <taxon>ecological metagenomes</taxon>
    </lineage>
</organism>
<gene>
    <name evidence="8" type="ORF">MNBD_GAMMA09-1004</name>
</gene>
<evidence type="ECO:0000256" key="6">
    <source>
        <dbReference type="SAM" id="Phobius"/>
    </source>
</evidence>
<feature type="domain" description="RDD" evidence="7">
    <location>
        <begin position="11"/>
        <end position="145"/>
    </location>
</feature>
<keyword evidence="4 6" id="KW-1133">Transmembrane helix</keyword>
<keyword evidence="3 6" id="KW-0812">Transmembrane</keyword>
<proteinExistence type="predicted"/>
<evidence type="ECO:0000313" key="8">
    <source>
        <dbReference type="EMBL" id="VAW64681.1"/>
    </source>
</evidence>
<evidence type="ECO:0000256" key="4">
    <source>
        <dbReference type="ARBA" id="ARBA00022989"/>
    </source>
</evidence>
<evidence type="ECO:0000259" key="7">
    <source>
        <dbReference type="Pfam" id="PF06271"/>
    </source>
</evidence>
<reference evidence="8" key="1">
    <citation type="submission" date="2018-06" db="EMBL/GenBank/DDBJ databases">
        <authorList>
            <person name="Zhirakovskaya E."/>
        </authorList>
    </citation>
    <scope>NUCLEOTIDE SEQUENCE</scope>
</reference>
<feature type="transmembrane region" description="Helical" evidence="6">
    <location>
        <begin position="20"/>
        <end position="45"/>
    </location>
</feature>
<feature type="transmembrane region" description="Helical" evidence="6">
    <location>
        <begin position="111"/>
        <end position="133"/>
    </location>
</feature>
<dbReference type="AlphaFoldDB" id="A0A3B0XAB4"/>
<feature type="transmembrane region" description="Helical" evidence="6">
    <location>
        <begin position="57"/>
        <end position="80"/>
    </location>
</feature>
<sequence>MPYISNYLPVSLLKRLIAFIYDLLLIIAIFMILGSLISILTTFIVNGGNAITEEHGFYLINKMIVLSTLFLSSLFFYGWFWTHGGQTLGMKTWRIQLISNDGGNISWKQAFIRYLAAALSWAILGIGFLWSLVDHKKRCWHDILSSSYLVQLEKK</sequence>
<evidence type="ECO:0000256" key="2">
    <source>
        <dbReference type="ARBA" id="ARBA00022475"/>
    </source>
</evidence>
<comment type="subcellular location">
    <subcellularLocation>
        <location evidence="1">Cell membrane</location>
        <topology evidence="1">Multi-pass membrane protein</topology>
    </subcellularLocation>
</comment>